<keyword evidence="6" id="KW-1185">Reference proteome</keyword>
<keyword evidence="2" id="KW-0418">Kinase</keyword>
<dbReference type="SMART" id="SM00330">
    <property type="entry name" value="PIPKc"/>
    <property type="match status" value="1"/>
</dbReference>
<dbReference type="STRING" id="145388.A0A0D2J0N9"/>
<dbReference type="PANTHER" id="PTHR23086:SF8">
    <property type="entry name" value="PHOSPHATIDYLINOSITOL 5-PHOSPHATE 4-KINASE, ISOFORM A"/>
    <property type="match status" value="1"/>
</dbReference>
<proteinExistence type="predicted"/>
<dbReference type="PROSITE" id="PS51455">
    <property type="entry name" value="PIPK"/>
    <property type="match status" value="1"/>
</dbReference>
<evidence type="ECO:0000256" key="2">
    <source>
        <dbReference type="PROSITE-ProRule" id="PRU00781"/>
    </source>
</evidence>
<keyword evidence="2" id="KW-0547">Nucleotide-binding</keyword>
<organism evidence="5 6">
    <name type="scientific">Monoraphidium neglectum</name>
    <dbReference type="NCBI Taxonomy" id="145388"/>
    <lineage>
        <taxon>Eukaryota</taxon>
        <taxon>Viridiplantae</taxon>
        <taxon>Chlorophyta</taxon>
        <taxon>core chlorophytes</taxon>
        <taxon>Chlorophyceae</taxon>
        <taxon>CS clade</taxon>
        <taxon>Sphaeropleales</taxon>
        <taxon>Selenastraceae</taxon>
        <taxon>Monoraphidium</taxon>
    </lineage>
</organism>
<dbReference type="GO" id="GO:0005886">
    <property type="term" value="C:plasma membrane"/>
    <property type="evidence" value="ECO:0007669"/>
    <property type="project" value="TreeGrafter"/>
</dbReference>
<feature type="region of interest" description="Disordered" evidence="3">
    <location>
        <begin position="382"/>
        <end position="403"/>
    </location>
</feature>
<reference evidence="5 6" key="1">
    <citation type="journal article" date="2013" name="BMC Genomics">
        <title>Reconstruction of the lipid metabolism for the microalga Monoraphidium neglectum from its genome sequence reveals characteristics suitable for biofuel production.</title>
        <authorList>
            <person name="Bogen C."/>
            <person name="Al-Dilaimi A."/>
            <person name="Albersmeier A."/>
            <person name="Wichmann J."/>
            <person name="Grundmann M."/>
            <person name="Rupp O."/>
            <person name="Lauersen K.J."/>
            <person name="Blifernez-Klassen O."/>
            <person name="Kalinowski J."/>
            <person name="Goesmann A."/>
            <person name="Mussgnug J.H."/>
            <person name="Kruse O."/>
        </authorList>
    </citation>
    <scope>NUCLEOTIDE SEQUENCE [LARGE SCALE GENOMIC DNA]</scope>
    <source>
        <strain evidence="5 6">SAG 48.87</strain>
    </source>
</reference>
<dbReference type="Pfam" id="PF01504">
    <property type="entry name" value="PIP5K"/>
    <property type="match status" value="1"/>
</dbReference>
<dbReference type="Gene3D" id="3.30.800.10">
    <property type="entry name" value="Phosphatidylinositol Phosphate Kinase II Beta"/>
    <property type="match status" value="1"/>
</dbReference>
<dbReference type="AlphaFoldDB" id="A0A0D2J0N9"/>
<dbReference type="KEGG" id="mng:MNEG_14355"/>
<dbReference type="OrthoDB" id="70770at2759"/>
<dbReference type="EC" id="2.7.1.68" evidence="1"/>
<dbReference type="RefSeq" id="XP_013892627.1">
    <property type="nucleotide sequence ID" value="XM_014037173.1"/>
</dbReference>
<dbReference type="InterPro" id="IPR027483">
    <property type="entry name" value="PInositol-4-P-4/5-kinase_C_sf"/>
</dbReference>
<dbReference type="InterPro" id="IPR002498">
    <property type="entry name" value="PInositol-4-P-4/5-kinase_core"/>
</dbReference>
<feature type="domain" description="PIPK" evidence="4">
    <location>
        <begin position="1"/>
        <end position="403"/>
    </location>
</feature>
<dbReference type="InterPro" id="IPR027484">
    <property type="entry name" value="PInositol-4-P-5-kinase_N"/>
</dbReference>
<dbReference type="EMBL" id="KK104644">
    <property type="protein sequence ID" value="KIY93607.1"/>
    <property type="molecule type" value="Genomic_DNA"/>
</dbReference>
<evidence type="ECO:0000259" key="4">
    <source>
        <dbReference type="PROSITE" id="PS51455"/>
    </source>
</evidence>
<name>A0A0D2J0N9_9CHLO</name>
<gene>
    <name evidence="5" type="ORF">MNEG_14355</name>
</gene>
<sequence>MLALGGSAALRQLNSPGKSGSVFFLSDDERFLVKTMRKSEARVLLGMLPGYYAHVTAHPHTLITRFFGVHRITPAHGRAVRFVVMANIFVTDLQIHRRFDIKGSTEGRSVGEEARRKAEGDPSVIFKDLDVDFRLQLEPAAHDLLMQQLKADADLLRECGVMDYSLLLGIHYPSRGALQRASLDAAPSTDNAAAFTDALPSYRPTSESDTDAGEANRVMLARNFSGGGDPFAAAAASAVAGQQQQQRWQGDDSALLPPGAGLVPGGWPAAPPGGADRARNFDVHSNAAEVEEKLARIVERMEAMGFSEQRQRDIAELARLKILGGKLKKRSAARKEPAAAVLTAMQQARQESLGANAPGLASGDGGAGTGAAVAAAATGDGAAGAPALAPWTPPAGPGMASAR</sequence>
<dbReference type="Gene3D" id="3.30.810.10">
    <property type="entry name" value="2-Layer Sandwich"/>
    <property type="match status" value="1"/>
</dbReference>
<dbReference type="PANTHER" id="PTHR23086">
    <property type="entry name" value="PHOSPHATIDYLINOSITOL-4-PHOSPHATE 5-KINASE"/>
    <property type="match status" value="1"/>
</dbReference>
<accession>A0A0D2J0N9</accession>
<dbReference type="GO" id="GO:0005524">
    <property type="term" value="F:ATP binding"/>
    <property type="evidence" value="ECO:0007669"/>
    <property type="project" value="UniProtKB-UniRule"/>
</dbReference>
<evidence type="ECO:0000256" key="3">
    <source>
        <dbReference type="SAM" id="MobiDB-lite"/>
    </source>
</evidence>
<dbReference type="GeneID" id="25731909"/>
<dbReference type="Proteomes" id="UP000054498">
    <property type="component" value="Unassembled WGS sequence"/>
</dbReference>
<dbReference type="InterPro" id="IPR023610">
    <property type="entry name" value="PInositol-4/5-P-5/4-kinase"/>
</dbReference>
<dbReference type="GO" id="GO:0046854">
    <property type="term" value="P:phosphatidylinositol phosphate biosynthetic process"/>
    <property type="evidence" value="ECO:0007669"/>
    <property type="project" value="TreeGrafter"/>
</dbReference>
<dbReference type="SUPFAM" id="SSF56104">
    <property type="entry name" value="SAICAR synthase-like"/>
    <property type="match status" value="1"/>
</dbReference>
<keyword evidence="2" id="KW-0808">Transferase</keyword>
<evidence type="ECO:0000313" key="6">
    <source>
        <dbReference type="Proteomes" id="UP000054498"/>
    </source>
</evidence>
<evidence type="ECO:0000256" key="1">
    <source>
        <dbReference type="ARBA" id="ARBA00012172"/>
    </source>
</evidence>
<dbReference type="GO" id="GO:0016308">
    <property type="term" value="F:1-phosphatidylinositol-4-phosphate 5-kinase activity"/>
    <property type="evidence" value="ECO:0007669"/>
    <property type="project" value="UniProtKB-EC"/>
</dbReference>
<keyword evidence="2" id="KW-0067">ATP-binding</keyword>
<evidence type="ECO:0000313" key="5">
    <source>
        <dbReference type="EMBL" id="KIY93607.1"/>
    </source>
</evidence>
<protein>
    <recommendedName>
        <fullName evidence="1">1-phosphatidylinositol-4-phosphate 5-kinase</fullName>
        <ecNumber evidence="1">2.7.1.68</ecNumber>
    </recommendedName>
</protein>